<reference evidence="4" key="1">
    <citation type="submission" date="2014-06" db="EMBL/GenBank/DDBJ databases">
        <title>Key roles for freshwater Actinobacteria revealed by deep metagenomic sequencing.</title>
        <authorList>
            <person name="Ghai R."/>
            <person name="Mizuno C.M."/>
            <person name="Picazo A."/>
            <person name="Camacho A."/>
            <person name="Rodriguez-Valera F."/>
        </authorList>
    </citation>
    <scope>NUCLEOTIDE SEQUENCE</scope>
</reference>
<dbReference type="InterPro" id="IPR017224">
    <property type="entry name" value="Opine_Oxase_asu/HCN_bsu"/>
</dbReference>
<dbReference type="Gene3D" id="3.50.50.60">
    <property type="entry name" value="FAD/NAD(P)-binding domain"/>
    <property type="match status" value="2"/>
</dbReference>
<dbReference type="InterPro" id="IPR036188">
    <property type="entry name" value="FAD/NAD-bd_sf"/>
</dbReference>
<dbReference type="PRINTS" id="PR00411">
    <property type="entry name" value="PNDRDTASEI"/>
</dbReference>
<feature type="domain" description="FAD/NAD(P)-binding" evidence="2">
    <location>
        <begin position="4"/>
        <end position="314"/>
    </location>
</feature>
<name>A0A094R2H4_9ZZZZ</name>
<evidence type="ECO:0000313" key="4">
    <source>
        <dbReference type="EMBL" id="KGA21131.1"/>
    </source>
</evidence>
<organism evidence="4">
    <name type="scientific">freshwater metagenome</name>
    <dbReference type="NCBI Taxonomy" id="449393"/>
    <lineage>
        <taxon>unclassified sequences</taxon>
        <taxon>metagenomes</taxon>
        <taxon>ecological metagenomes</taxon>
    </lineage>
</organism>
<dbReference type="PIRSF" id="PIRSF037495">
    <property type="entry name" value="Opine_OX_OoxA/HcnB"/>
    <property type="match status" value="1"/>
</dbReference>
<dbReference type="AlphaFoldDB" id="A0A094R2H4"/>
<dbReference type="InterPro" id="IPR051691">
    <property type="entry name" value="Metab_Enz_Cyan_OpOx_G3PDH"/>
</dbReference>
<comment type="caution">
    <text evidence="4">The sequence shown here is derived from an EMBL/GenBank/DDBJ whole genome shotgun (WGS) entry which is preliminary data.</text>
</comment>
<dbReference type="Pfam" id="PF07992">
    <property type="entry name" value="Pyr_redox_2"/>
    <property type="match status" value="1"/>
</dbReference>
<dbReference type="Gene3D" id="1.10.10.1100">
    <property type="entry name" value="BFD-like [2Fe-2S]-binding domain"/>
    <property type="match status" value="1"/>
</dbReference>
<dbReference type="InterPro" id="IPR023753">
    <property type="entry name" value="FAD/NAD-binding_dom"/>
</dbReference>
<dbReference type="InterPro" id="IPR041854">
    <property type="entry name" value="BFD-like_2Fe2S-bd_dom_sf"/>
</dbReference>
<accession>A0A094R2H4</accession>
<evidence type="ECO:0000259" key="2">
    <source>
        <dbReference type="Pfam" id="PF07992"/>
    </source>
</evidence>
<dbReference type="InterPro" id="IPR041117">
    <property type="entry name" value="SoxA_A3"/>
</dbReference>
<dbReference type="PRINTS" id="PR00368">
    <property type="entry name" value="FADPNR"/>
</dbReference>
<keyword evidence="1" id="KW-0560">Oxidoreductase</keyword>
<evidence type="ECO:0000259" key="3">
    <source>
        <dbReference type="Pfam" id="PF17806"/>
    </source>
</evidence>
<dbReference type="Pfam" id="PF17806">
    <property type="entry name" value="SO_alpha_A3"/>
    <property type="match status" value="1"/>
</dbReference>
<proteinExistence type="predicted"/>
<evidence type="ECO:0000256" key="1">
    <source>
        <dbReference type="ARBA" id="ARBA00023002"/>
    </source>
</evidence>
<dbReference type="SUPFAM" id="SSF51905">
    <property type="entry name" value="FAD/NAD(P)-binding domain"/>
    <property type="match status" value="1"/>
</dbReference>
<dbReference type="CDD" id="cd19946">
    <property type="entry name" value="GlpA-like_Fer2_BFD-like"/>
    <property type="match status" value="1"/>
</dbReference>
<sequence>MQEFDLVVIGGGPAGIAAATTASNHNLDVLLIDERSTLGGQIYKRVGPGFEVKNSIKLGADYLRGEVLIKSLTKSNAEVMLETTVLSVEDSQVIVVTADNKYESIKYKKLLITPGAYDRPVVFPGWTLPGVITAGAAQSLVKTQRVLPGSKIFFAGSGPLALAFPAQLSKMGANIVGIIEAAPRPGLVKSFRIAKSLRGNLDLIRDAFFYQFHLVKSRIRIKYGRIIVSANGTDRLESITYARVDKNWRPISGTEKTVPADTLCIGYGFFPSVELFKILNCEMSYDESRGGTVVQLDEWGSTSLPNVFGAGDGTGVSGSYVAILNGQIAALRIAYELDKISEKTLFSLSKSIRKEVNLRKKFQKAINHAYAVKSGIYQLASSETIICRCESIPLKDLLPIIESTSDFSVVKAYSRCGMGLCQGRNCQRQVSALIAAKHGLDLGKIPGTTPRFPAKPVLLGQIADSSIRDEKYFIDEQ</sequence>
<dbReference type="PANTHER" id="PTHR42949:SF3">
    <property type="entry name" value="ANAEROBIC GLYCEROL-3-PHOSPHATE DEHYDROGENASE SUBUNIT B"/>
    <property type="match status" value="1"/>
</dbReference>
<gene>
    <name evidence="4" type="ORF">GM51_3595</name>
</gene>
<evidence type="ECO:0008006" key="5">
    <source>
        <dbReference type="Google" id="ProtNLM"/>
    </source>
</evidence>
<dbReference type="GO" id="GO:0016491">
    <property type="term" value="F:oxidoreductase activity"/>
    <property type="evidence" value="ECO:0007669"/>
    <property type="project" value="UniProtKB-KW"/>
</dbReference>
<protein>
    <recommendedName>
        <fullName evidence="5">FAD/NAD(P)-binding domain-containing protein</fullName>
    </recommendedName>
</protein>
<dbReference type="PANTHER" id="PTHR42949">
    <property type="entry name" value="ANAEROBIC GLYCEROL-3-PHOSPHATE DEHYDROGENASE SUBUNIT B"/>
    <property type="match status" value="1"/>
</dbReference>
<feature type="domain" description="SoxA A3" evidence="3">
    <location>
        <begin position="405"/>
        <end position="463"/>
    </location>
</feature>
<dbReference type="EMBL" id="JNSL01000013">
    <property type="protein sequence ID" value="KGA21131.1"/>
    <property type="molecule type" value="Genomic_DNA"/>
</dbReference>